<proteinExistence type="predicted"/>
<evidence type="ECO:0000313" key="1">
    <source>
        <dbReference type="EMBL" id="KAA8492203.1"/>
    </source>
</evidence>
<dbReference type="InterPro" id="IPR010865">
    <property type="entry name" value="DUF1499"/>
</dbReference>
<protein>
    <recommendedName>
        <fullName evidence="3">DUF1499 domain-containing protein</fullName>
    </recommendedName>
</protein>
<keyword evidence="2" id="KW-1185">Reference proteome</keyword>
<accession>A0A5J4YND3</accession>
<gene>
    <name evidence="1" type="ORF">FVE85_3641</name>
</gene>
<evidence type="ECO:0008006" key="3">
    <source>
        <dbReference type="Google" id="ProtNLM"/>
    </source>
</evidence>
<dbReference type="Pfam" id="PF07386">
    <property type="entry name" value="DUF1499"/>
    <property type="match status" value="1"/>
</dbReference>
<sequence>MLKLCLLAPAPETDLRALKTRSAGHSYLLAPDGVADACDPPKDGTAPVFGVSAARLAEVVKAVMAEETNTVCKSDREEGGKRVSSYVCRTKLIGYPDLLMFEVIPVDDANATLAIYSRSVYGFGDWGVNKARVDRLVDLIGKRLTPA</sequence>
<name>A0A5J4YND3_PORPP</name>
<reference evidence="2" key="1">
    <citation type="journal article" date="2019" name="Nat. Commun.">
        <title>Expansion of phycobilisome linker gene families in mesophilic red algae.</title>
        <authorList>
            <person name="Lee J."/>
            <person name="Kim D."/>
            <person name="Bhattacharya D."/>
            <person name="Yoon H.S."/>
        </authorList>
    </citation>
    <scope>NUCLEOTIDE SEQUENCE [LARGE SCALE GENOMIC DNA]</scope>
    <source>
        <strain evidence="2">CCMP 1328</strain>
    </source>
</reference>
<evidence type="ECO:0000313" key="2">
    <source>
        <dbReference type="Proteomes" id="UP000324585"/>
    </source>
</evidence>
<organism evidence="1 2">
    <name type="scientific">Porphyridium purpureum</name>
    <name type="common">Red alga</name>
    <name type="synonym">Porphyridium cruentum</name>
    <dbReference type="NCBI Taxonomy" id="35688"/>
    <lineage>
        <taxon>Eukaryota</taxon>
        <taxon>Rhodophyta</taxon>
        <taxon>Bangiophyceae</taxon>
        <taxon>Porphyridiales</taxon>
        <taxon>Porphyridiaceae</taxon>
        <taxon>Porphyridium</taxon>
    </lineage>
</organism>
<dbReference type="Proteomes" id="UP000324585">
    <property type="component" value="Unassembled WGS sequence"/>
</dbReference>
<comment type="caution">
    <text evidence="1">The sequence shown here is derived from an EMBL/GenBank/DDBJ whole genome shotgun (WGS) entry which is preliminary data.</text>
</comment>
<dbReference type="OrthoDB" id="540864at2759"/>
<dbReference type="AlphaFoldDB" id="A0A5J4YND3"/>
<dbReference type="EMBL" id="VRMN01000010">
    <property type="protein sequence ID" value="KAA8492203.1"/>
    <property type="molecule type" value="Genomic_DNA"/>
</dbReference>